<dbReference type="PANTHER" id="PTHR22950:SF702">
    <property type="entry name" value="AMINO ACID TRANSPORTER PROTEIN"/>
    <property type="match status" value="1"/>
</dbReference>
<sequence length="210" mass="23127">MALLPVYSELVNPNYRRISKVIKRSLSVDIIFYLIIASAGYFSTFNATSDVVIQRDPLPGYTPDYTALAAAGSICLVLFAAFPVNYSPCRNQFFLLCYNDADFSNKANFVTTLMFIIVTCTVAVFYPNVSTVLSILGGGCSVSICYTVPLYSWVKLSKEKWTACSNLGPILFFGVLICMGYSSAIATIYMLATGKQYFGDRPDILCKQDA</sequence>
<dbReference type="EMBL" id="HBIE01007304">
    <property type="protein sequence ID" value="CAE0307431.1"/>
    <property type="molecule type" value="Transcribed_RNA"/>
</dbReference>
<evidence type="ECO:0000313" key="8">
    <source>
        <dbReference type="EMBL" id="CAE0307432.1"/>
    </source>
</evidence>
<name>A0A7S3HWP1_9SPIT</name>
<comment type="subcellular location">
    <subcellularLocation>
        <location evidence="1">Membrane</location>
        <topology evidence="1">Multi-pass membrane protein</topology>
    </subcellularLocation>
</comment>
<evidence type="ECO:0000256" key="1">
    <source>
        <dbReference type="ARBA" id="ARBA00004141"/>
    </source>
</evidence>
<feature type="transmembrane region" description="Helical" evidence="5">
    <location>
        <begin position="26"/>
        <end position="45"/>
    </location>
</feature>
<gene>
    <name evidence="7" type="ORF">FEHR0123_LOCUS2338</name>
    <name evidence="8" type="ORF">FEHR0123_LOCUS2339</name>
</gene>
<organism evidence="7">
    <name type="scientific">Favella ehrenbergii</name>
    <dbReference type="NCBI Taxonomy" id="182087"/>
    <lineage>
        <taxon>Eukaryota</taxon>
        <taxon>Sar</taxon>
        <taxon>Alveolata</taxon>
        <taxon>Ciliophora</taxon>
        <taxon>Intramacronucleata</taxon>
        <taxon>Spirotrichea</taxon>
        <taxon>Choreotrichia</taxon>
        <taxon>Tintinnida</taxon>
        <taxon>Xystonellidae</taxon>
        <taxon>Favella</taxon>
    </lineage>
</organism>
<evidence type="ECO:0000256" key="5">
    <source>
        <dbReference type="SAM" id="Phobius"/>
    </source>
</evidence>
<feature type="domain" description="Amino acid transporter transmembrane" evidence="6">
    <location>
        <begin position="2"/>
        <end position="191"/>
    </location>
</feature>
<dbReference type="GO" id="GO:0016020">
    <property type="term" value="C:membrane"/>
    <property type="evidence" value="ECO:0007669"/>
    <property type="project" value="UniProtKB-SubCell"/>
</dbReference>
<dbReference type="InterPro" id="IPR013057">
    <property type="entry name" value="AA_transpt_TM"/>
</dbReference>
<dbReference type="EMBL" id="HBIE01007305">
    <property type="protein sequence ID" value="CAE0307432.1"/>
    <property type="molecule type" value="Transcribed_RNA"/>
</dbReference>
<evidence type="ECO:0000256" key="4">
    <source>
        <dbReference type="ARBA" id="ARBA00023136"/>
    </source>
</evidence>
<keyword evidence="2 5" id="KW-0812">Transmembrane</keyword>
<keyword evidence="4 5" id="KW-0472">Membrane</keyword>
<proteinExistence type="predicted"/>
<accession>A0A7S3HWP1</accession>
<protein>
    <recommendedName>
        <fullName evidence="6">Amino acid transporter transmembrane domain-containing protein</fullName>
    </recommendedName>
</protein>
<dbReference type="Pfam" id="PF01490">
    <property type="entry name" value="Aa_trans"/>
    <property type="match status" value="1"/>
</dbReference>
<reference evidence="7" key="1">
    <citation type="submission" date="2021-01" db="EMBL/GenBank/DDBJ databases">
        <authorList>
            <person name="Corre E."/>
            <person name="Pelletier E."/>
            <person name="Niang G."/>
            <person name="Scheremetjew M."/>
            <person name="Finn R."/>
            <person name="Kale V."/>
            <person name="Holt S."/>
            <person name="Cochrane G."/>
            <person name="Meng A."/>
            <person name="Brown T."/>
            <person name="Cohen L."/>
        </authorList>
    </citation>
    <scope>NUCLEOTIDE SEQUENCE</scope>
    <source>
        <strain evidence="7">Fehren 1</strain>
    </source>
</reference>
<evidence type="ECO:0000313" key="7">
    <source>
        <dbReference type="EMBL" id="CAE0307431.1"/>
    </source>
</evidence>
<feature type="transmembrane region" description="Helical" evidence="5">
    <location>
        <begin position="166"/>
        <end position="192"/>
    </location>
</feature>
<evidence type="ECO:0000256" key="2">
    <source>
        <dbReference type="ARBA" id="ARBA00022692"/>
    </source>
</evidence>
<keyword evidence="3 5" id="KW-1133">Transmembrane helix</keyword>
<evidence type="ECO:0000259" key="6">
    <source>
        <dbReference type="Pfam" id="PF01490"/>
    </source>
</evidence>
<feature type="transmembrane region" description="Helical" evidence="5">
    <location>
        <begin position="132"/>
        <end position="154"/>
    </location>
</feature>
<dbReference type="GO" id="GO:0015179">
    <property type="term" value="F:L-amino acid transmembrane transporter activity"/>
    <property type="evidence" value="ECO:0007669"/>
    <property type="project" value="TreeGrafter"/>
</dbReference>
<dbReference type="AlphaFoldDB" id="A0A7S3HWP1"/>
<dbReference type="PANTHER" id="PTHR22950">
    <property type="entry name" value="AMINO ACID TRANSPORTER"/>
    <property type="match status" value="1"/>
</dbReference>
<feature type="transmembrane region" description="Helical" evidence="5">
    <location>
        <begin position="107"/>
        <end position="126"/>
    </location>
</feature>
<evidence type="ECO:0000256" key="3">
    <source>
        <dbReference type="ARBA" id="ARBA00022989"/>
    </source>
</evidence>
<feature type="transmembrane region" description="Helical" evidence="5">
    <location>
        <begin position="65"/>
        <end position="86"/>
    </location>
</feature>